<dbReference type="PANTHER" id="PTHR11142:SF0">
    <property type="entry name" value="TRNA PSEUDOURIDINE SYNTHASE-LIKE 1"/>
    <property type="match status" value="1"/>
</dbReference>
<keyword evidence="10" id="KW-1185">Reference proteome</keyword>
<keyword evidence="2 4" id="KW-0819">tRNA processing</keyword>
<dbReference type="GO" id="GO:0031119">
    <property type="term" value="P:tRNA pseudouridine synthesis"/>
    <property type="evidence" value="ECO:0007669"/>
    <property type="project" value="UniProtKB-UniRule"/>
</dbReference>
<evidence type="ECO:0000313" key="10">
    <source>
        <dbReference type="Proteomes" id="UP000199036"/>
    </source>
</evidence>
<dbReference type="Pfam" id="PF01416">
    <property type="entry name" value="PseudoU_synth_1"/>
    <property type="match status" value="2"/>
</dbReference>
<dbReference type="PANTHER" id="PTHR11142">
    <property type="entry name" value="PSEUDOURIDYLATE SYNTHASE"/>
    <property type="match status" value="1"/>
</dbReference>
<dbReference type="EMBL" id="FOVI01000003">
    <property type="protein sequence ID" value="SFN29271.1"/>
    <property type="molecule type" value="Genomic_DNA"/>
</dbReference>
<protein>
    <recommendedName>
        <fullName evidence="4">tRNA pseudouridine synthase A</fullName>
        <ecNumber evidence="4">5.4.99.12</ecNumber>
    </recommendedName>
    <alternativeName>
        <fullName evidence="4">tRNA pseudouridine(38-40) synthase</fullName>
    </alternativeName>
    <alternativeName>
        <fullName evidence="4">tRNA pseudouridylate synthase I</fullName>
    </alternativeName>
    <alternativeName>
        <fullName evidence="4">tRNA-uridine isomerase I</fullName>
    </alternativeName>
</protein>
<comment type="function">
    <text evidence="4">Formation of pseudouridine at positions 38, 39 and 40 in the anticodon stem and loop of transfer RNAs.</text>
</comment>
<sequence>MRYFIQFAYNGTNYHGWQHQPQAISVQEVLTKAVNVLFRDDFELVAAGRTDAGVHAKLMYAHFDTDVVFDKQLMVQKLNSFLPEDITVFNFFEVANDAHARFDAVSRSYEYHINTFKNSFLKNLSYYQFKNLDIDKMNEAAKILLEYEDFECFCKTHTDVFTFNCNITTAYWEKNGSQLIFHISANRFLRNMVRAIVGTMLNVGLGKISVNDVHEIIKSKNRGKAGFSVPAHGLYLTQVVYPYINETK</sequence>
<dbReference type="Gene3D" id="3.30.70.580">
    <property type="entry name" value="Pseudouridine synthase I, catalytic domain, N-terminal subdomain"/>
    <property type="match status" value="1"/>
</dbReference>
<comment type="similarity">
    <text evidence="1 4 7">Belongs to the tRNA pseudouridine synthase TruA family.</text>
</comment>
<proteinExistence type="inferred from homology"/>
<dbReference type="SUPFAM" id="SSF55120">
    <property type="entry name" value="Pseudouridine synthase"/>
    <property type="match status" value="1"/>
</dbReference>
<comment type="caution">
    <text evidence="4">Lacks conserved residue(s) required for the propagation of feature annotation.</text>
</comment>
<keyword evidence="3 4" id="KW-0413">Isomerase</keyword>
<dbReference type="STRING" id="913024.SAMN05421741_103139"/>
<dbReference type="InterPro" id="IPR020103">
    <property type="entry name" value="PsdUridine_synth_cat_dom_sf"/>
</dbReference>
<feature type="domain" description="Pseudouridine synthase I TruA alpha/beta" evidence="8">
    <location>
        <begin position="147"/>
        <end position="242"/>
    </location>
</feature>
<feature type="active site" description="Nucleophile" evidence="4 5">
    <location>
        <position position="51"/>
    </location>
</feature>
<dbReference type="InterPro" id="IPR001406">
    <property type="entry name" value="PsdUridine_synth_TruA"/>
</dbReference>
<dbReference type="InterPro" id="IPR020094">
    <property type="entry name" value="TruA/RsuA/RluB/E/F_N"/>
</dbReference>
<dbReference type="EC" id="5.4.99.12" evidence="4"/>
<reference evidence="10" key="1">
    <citation type="submission" date="2016-10" db="EMBL/GenBank/DDBJ databases">
        <authorList>
            <person name="Varghese N."/>
            <person name="Submissions S."/>
        </authorList>
    </citation>
    <scope>NUCLEOTIDE SEQUENCE [LARGE SCALE GENOMIC DNA]</scope>
    <source>
        <strain evidence="10">DS-12</strain>
    </source>
</reference>
<organism evidence="9 10">
    <name type="scientific">Paenimyroides ummariense</name>
    <dbReference type="NCBI Taxonomy" id="913024"/>
    <lineage>
        <taxon>Bacteria</taxon>
        <taxon>Pseudomonadati</taxon>
        <taxon>Bacteroidota</taxon>
        <taxon>Flavobacteriia</taxon>
        <taxon>Flavobacteriales</taxon>
        <taxon>Flavobacteriaceae</taxon>
        <taxon>Paenimyroides</taxon>
    </lineage>
</organism>
<evidence type="ECO:0000259" key="8">
    <source>
        <dbReference type="Pfam" id="PF01416"/>
    </source>
</evidence>
<dbReference type="PIRSF" id="PIRSF001430">
    <property type="entry name" value="tRNA_psdUrid_synth"/>
    <property type="match status" value="1"/>
</dbReference>
<dbReference type="CDD" id="cd02570">
    <property type="entry name" value="PseudoU_synth_EcTruA"/>
    <property type="match status" value="1"/>
</dbReference>
<evidence type="ECO:0000256" key="3">
    <source>
        <dbReference type="ARBA" id="ARBA00023235"/>
    </source>
</evidence>
<evidence type="ECO:0000256" key="7">
    <source>
        <dbReference type="RuleBase" id="RU003792"/>
    </source>
</evidence>
<dbReference type="Gene3D" id="3.30.70.660">
    <property type="entry name" value="Pseudouridine synthase I, catalytic domain, C-terminal subdomain"/>
    <property type="match status" value="1"/>
</dbReference>
<feature type="binding site" evidence="4 6">
    <location>
        <position position="109"/>
    </location>
    <ligand>
        <name>substrate</name>
    </ligand>
</feature>
<dbReference type="RefSeq" id="WP_091519280.1">
    <property type="nucleotide sequence ID" value="NZ_FOVI01000003.1"/>
</dbReference>
<evidence type="ECO:0000256" key="4">
    <source>
        <dbReference type="HAMAP-Rule" id="MF_00171"/>
    </source>
</evidence>
<evidence type="ECO:0000256" key="6">
    <source>
        <dbReference type="PIRSR" id="PIRSR001430-2"/>
    </source>
</evidence>
<comment type="catalytic activity">
    <reaction evidence="4 7">
        <text>uridine(38/39/40) in tRNA = pseudouridine(38/39/40) in tRNA</text>
        <dbReference type="Rhea" id="RHEA:22376"/>
        <dbReference type="Rhea" id="RHEA-COMP:10085"/>
        <dbReference type="Rhea" id="RHEA-COMP:10087"/>
        <dbReference type="ChEBI" id="CHEBI:65314"/>
        <dbReference type="ChEBI" id="CHEBI:65315"/>
        <dbReference type="EC" id="5.4.99.12"/>
    </reaction>
</comment>
<dbReference type="GO" id="GO:0160147">
    <property type="term" value="F:tRNA pseudouridine(38-40) synthase activity"/>
    <property type="evidence" value="ECO:0007669"/>
    <property type="project" value="UniProtKB-EC"/>
</dbReference>
<evidence type="ECO:0000256" key="5">
    <source>
        <dbReference type="PIRSR" id="PIRSR001430-1"/>
    </source>
</evidence>
<dbReference type="FunFam" id="3.30.70.580:FF:000001">
    <property type="entry name" value="tRNA pseudouridine synthase A"/>
    <property type="match status" value="1"/>
</dbReference>
<evidence type="ECO:0000256" key="1">
    <source>
        <dbReference type="ARBA" id="ARBA00009375"/>
    </source>
</evidence>
<dbReference type="GO" id="GO:0003723">
    <property type="term" value="F:RNA binding"/>
    <property type="evidence" value="ECO:0007669"/>
    <property type="project" value="InterPro"/>
</dbReference>
<name>A0A1I4XTS0_9FLAO</name>
<gene>
    <name evidence="4" type="primary">truA</name>
    <name evidence="9" type="ORF">SAMN05421741_103139</name>
</gene>
<dbReference type="HAMAP" id="MF_00171">
    <property type="entry name" value="TruA"/>
    <property type="match status" value="1"/>
</dbReference>
<accession>A0A1I4XTS0</accession>
<dbReference type="OrthoDB" id="9811823at2"/>
<evidence type="ECO:0000256" key="2">
    <source>
        <dbReference type="ARBA" id="ARBA00022694"/>
    </source>
</evidence>
<feature type="domain" description="Pseudouridine synthase I TruA alpha/beta" evidence="8">
    <location>
        <begin position="8"/>
        <end position="103"/>
    </location>
</feature>
<dbReference type="InterPro" id="IPR020095">
    <property type="entry name" value="PsdUridine_synth_TruA_C"/>
</dbReference>
<dbReference type="AlphaFoldDB" id="A0A1I4XTS0"/>
<dbReference type="Proteomes" id="UP000199036">
    <property type="component" value="Unassembled WGS sequence"/>
</dbReference>
<dbReference type="NCBIfam" id="TIGR00071">
    <property type="entry name" value="hisT_truA"/>
    <property type="match status" value="1"/>
</dbReference>
<comment type="subunit">
    <text evidence="4">Homodimer.</text>
</comment>
<evidence type="ECO:0000313" key="9">
    <source>
        <dbReference type="EMBL" id="SFN29271.1"/>
    </source>
</evidence>
<dbReference type="InterPro" id="IPR020097">
    <property type="entry name" value="PsdUridine_synth_TruA_a/b_dom"/>
</dbReference>